<comment type="caution">
    <text evidence="1">The sequence shown here is derived from an EMBL/GenBank/DDBJ whole genome shotgun (WGS) entry which is preliminary data.</text>
</comment>
<name>A0ABP6CFN9_9ACTN</name>
<dbReference type="RefSeq" id="WP_344546080.1">
    <property type="nucleotide sequence ID" value="NZ_BAAATD010000009.1"/>
</dbReference>
<gene>
    <name evidence="1" type="ORF">GCM10010411_62660</name>
</gene>
<sequence>MTIPGGENGACVGQREREENALAELRIDFPGYRITRGRRHDDASGSWVAALRDPVVGVDPTVITSTADDLRAALEDQRRRAKNGERPLIEGRRP</sequence>
<evidence type="ECO:0000313" key="1">
    <source>
        <dbReference type="EMBL" id="GAA2618644.1"/>
    </source>
</evidence>
<protein>
    <submittedName>
        <fullName evidence="1">Uncharacterized protein</fullName>
    </submittedName>
</protein>
<organism evidence="1 2">
    <name type="scientific">Actinomadura fulvescens</name>
    <dbReference type="NCBI Taxonomy" id="46160"/>
    <lineage>
        <taxon>Bacteria</taxon>
        <taxon>Bacillati</taxon>
        <taxon>Actinomycetota</taxon>
        <taxon>Actinomycetes</taxon>
        <taxon>Streptosporangiales</taxon>
        <taxon>Thermomonosporaceae</taxon>
        <taxon>Actinomadura</taxon>
    </lineage>
</organism>
<reference evidence="2" key="1">
    <citation type="journal article" date="2019" name="Int. J. Syst. Evol. Microbiol.">
        <title>The Global Catalogue of Microorganisms (GCM) 10K type strain sequencing project: providing services to taxonomists for standard genome sequencing and annotation.</title>
        <authorList>
            <consortium name="The Broad Institute Genomics Platform"/>
            <consortium name="The Broad Institute Genome Sequencing Center for Infectious Disease"/>
            <person name="Wu L."/>
            <person name="Ma J."/>
        </authorList>
    </citation>
    <scope>NUCLEOTIDE SEQUENCE [LARGE SCALE GENOMIC DNA]</scope>
    <source>
        <strain evidence="2">JCM 6833</strain>
    </source>
</reference>
<accession>A0ABP6CFN9</accession>
<keyword evidence="2" id="KW-1185">Reference proteome</keyword>
<proteinExistence type="predicted"/>
<evidence type="ECO:0000313" key="2">
    <source>
        <dbReference type="Proteomes" id="UP001501509"/>
    </source>
</evidence>
<dbReference type="Proteomes" id="UP001501509">
    <property type="component" value="Unassembled WGS sequence"/>
</dbReference>
<dbReference type="EMBL" id="BAAATD010000009">
    <property type="protein sequence ID" value="GAA2618644.1"/>
    <property type="molecule type" value="Genomic_DNA"/>
</dbReference>